<dbReference type="OrthoDB" id="153872at2759"/>
<dbReference type="HOGENOM" id="CLU_037860_3_1_1"/>
<protein>
    <recommendedName>
        <fullName evidence="6">TAFII55 protein conserved region domain-containing protein</fullName>
    </recommendedName>
</protein>
<comment type="subcellular location">
    <subcellularLocation>
        <location evidence="1">Nucleus</location>
    </subcellularLocation>
</comment>
<keyword evidence="3" id="KW-0805">Transcription regulation</keyword>
<dbReference type="STRING" id="88036.D8RZS1"/>
<proteinExistence type="inferred from homology"/>
<dbReference type="InterPro" id="IPR006751">
    <property type="entry name" value="TAFII55_prot_cons_reg"/>
</dbReference>
<dbReference type="PANTHER" id="PTHR12228">
    <property type="entry name" value="TRANSCRIPTION INITIATION FACTOR TFIID 55 KD SUBUNIT-RELATED"/>
    <property type="match status" value="1"/>
</dbReference>
<comment type="similarity">
    <text evidence="2">Belongs to the TAF7 family.</text>
</comment>
<dbReference type="GO" id="GO:0005669">
    <property type="term" value="C:transcription factor TFIID complex"/>
    <property type="evidence" value="ECO:0000318"/>
    <property type="project" value="GO_Central"/>
</dbReference>
<keyword evidence="8" id="KW-1185">Reference proteome</keyword>
<evidence type="ECO:0000259" key="6">
    <source>
        <dbReference type="SMART" id="SM01370"/>
    </source>
</evidence>
<evidence type="ECO:0000256" key="1">
    <source>
        <dbReference type="ARBA" id="ARBA00004123"/>
    </source>
</evidence>
<dbReference type="FunCoup" id="D8RZS1">
    <property type="interactions" value="48"/>
</dbReference>
<evidence type="ECO:0000256" key="3">
    <source>
        <dbReference type="ARBA" id="ARBA00023015"/>
    </source>
</evidence>
<accession>D8RZS1</accession>
<evidence type="ECO:0000256" key="2">
    <source>
        <dbReference type="ARBA" id="ARBA00009368"/>
    </source>
</evidence>
<dbReference type="CDD" id="cd08047">
    <property type="entry name" value="TAF7"/>
    <property type="match status" value="1"/>
</dbReference>
<evidence type="ECO:0000313" key="7">
    <source>
        <dbReference type="EMBL" id="EFJ22202.1"/>
    </source>
</evidence>
<dbReference type="PANTHER" id="PTHR12228:SF0">
    <property type="entry name" value="TATA-BOX BINDING PROTEIN ASSOCIATED FACTOR 7"/>
    <property type="match status" value="1"/>
</dbReference>
<dbReference type="EMBL" id="GL377596">
    <property type="protein sequence ID" value="EFJ22202.1"/>
    <property type="molecule type" value="Genomic_DNA"/>
</dbReference>
<evidence type="ECO:0000256" key="4">
    <source>
        <dbReference type="ARBA" id="ARBA00023163"/>
    </source>
</evidence>
<keyword evidence="4" id="KW-0804">Transcription</keyword>
<dbReference type="Pfam" id="PF04658">
    <property type="entry name" value="TAFII55_N"/>
    <property type="match status" value="1"/>
</dbReference>
<dbReference type="SMART" id="SM01370">
    <property type="entry name" value="TAFII55_N"/>
    <property type="match status" value="1"/>
</dbReference>
<dbReference type="Gramene" id="EFJ22202">
    <property type="protein sequence ID" value="EFJ22202"/>
    <property type="gene ID" value="SELMODRAFT_105461"/>
</dbReference>
<evidence type="ECO:0000256" key="5">
    <source>
        <dbReference type="ARBA" id="ARBA00023242"/>
    </source>
</evidence>
<reference evidence="7 8" key="1">
    <citation type="journal article" date="2011" name="Science">
        <title>The Selaginella genome identifies genetic changes associated with the evolution of vascular plants.</title>
        <authorList>
            <person name="Banks J.A."/>
            <person name="Nishiyama T."/>
            <person name="Hasebe M."/>
            <person name="Bowman J.L."/>
            <person name="Gribskov M."/>
            <person name="dePamphilis C."/>
            <person name="Albert V.A."/>
            <person name="Aono N."/>
            <person name="Aoyama T."/>
            <person name="Ambrose B.A."/>
            <person name="Ashton N.W."/>
            <person name="Axtell M.J."/>
            <person name="Barker E."/>
            <person name="Barker M.S."/>
            <person name="Bennetzen J.L."/>
            <person name="Bonawitz N.D."/>
            <person name="Chapple C."/>
            <person name="Cheng C."/>
            <person name="Correa L.G."/>
            <person name="Dacre M."/>
            <person name="DeBarry J."/>
            <person name="Dreyer I."/>
            <person name="Elias M."/>
            <person name="Engstrom E.M."/>
            <person name="Estelle M."/>
            <person name="Feng L."/>
            <person name="Finet C."/>
            <person name="Floyd S.K."/>
            <person name="Frommer W.B."/>
            <person name="Fujita T."/>
            <person name="Gramzow L."/>
            <person name="Gutensohn M."/>
            <person name="Harholt J."/>
            <person name="Hattori M."/>
            <person name="Heyl A."/>
            <person name="Hirai T."/>
            <person name="Hiwatashi Y."/>
            <person name="Ishikawa M."/>
            <person name="Iwata M."/>
            <person name="Karol K.G."/>
            <person name="Koehler B."/>
            <person name="Kolukisaoglu U."/>
            <person name="Kubo M."/>
            <person name="Kurata T."/>
            <person name="Lalonde S."/>
            <person name="Li K."/>
            <person name="Li Y."/>
            <person name="Litt A."/>
            <person name="Lyons E."/>
            <person name="Manning G."/>
            <person name="Maruyama T."/>
            <person name="Michael T.P."/>
            <person name="Mikami K."/>
            <person name="Miyazaki S."/>
            <person name="Morinaga S."/>
            <person name="Murata T."/>
            <person name="Mueller-Roeber B."/>
            <person name="Nelson D.R."/>
            <person name="Obara M."/>
            <person name="Oguri Y."/>
            <person name="Olmstead R.G."/>
            <person name="Onodera N."/>
            <person name="Petersen B.L."/>
            <person name="Pils B."/>
            <person name="Prigge M."/>
            <person name="Rensing S.A."/>
            <person name="Riano-Pachon D.M."/>
            <person name="Roberts A.W."/>
            <person name="Sato Y."/>
            <person name="Scheller H.V."/>
            <person name="Schulz B."/>
            <person name="Schulz C."/>
            <person name="Shakirov E.V."/>
            <person name="Shibagaki N."/>
            <person name="Shinohara N."/>
            <person name="Shippen D.E."/>
            <person name="Soerensen I."/>
            <person name="Sotooka R."/>
            <person name="Sugimoto N."/>
            <person name="Sugita M."/>
            <person name="Sumikawa N."/>
            <person name="Tanurdzic M."/>
            <person name="Theissen G."/>
            <person name="Ulvskov P."/>
            <person name="Wakazuki S."/>
            <person name="Weng J.K."/>
            <person name="Willats W.W."/>
            <person name="Wipf D."/>
            <person name="Wolf P.G."/>
            <person name="Yang L."/>
            <person name="Zimmer A.D."/>
            <person name="Zhu Q."/>
            <person name="Mitros T."/>
            <person name="Hellsten U."/>
            <person name="Loque D."/>
            <person name="Otillar R."/>
            <person name="Salamov A."/>
            <person name="Schmutz J."/>
            <person name="Shapiro H."/>
            <person name="Lindquist E."/>
            <person name="Lucas S."/>
            <person name="Rokhsar D."/>
            <person name="Grigoriev I.V."/>
        </authorList>
    </citation>
    <scope>NUCLEOTIDE SEQUENCE [LARGE SCALE GENOMIC DNA]</scope>
</reference>
<keyword evidence="5" id="KW-0539">Nucleus</keyword>
<dbReference type="eggNOG" id="KOG4011">
    <property type="taxonomic scope" value="Eukaryota"/>
</dbReference>
<dbReference type="OMA" id="QWPHGLT"/>
<gene>
    <name evidence="7" type="ORF">SELMODRAFT_105461</name>
</gene>
<dbReference type="AlphaFoldDB" id="D8RZS1"/>
<dbReference type="InterPro" id="IPR037817">
    <property type="entry name" value="TAF7"/>
</dbReference>
<dbReference type="Proteomes" id="UP000001514">
    <property type="component" value="Unassembled WGS sequence"/>
</dbReference>
<organism evidence="8">
    <name type="scientific">Selaginella moellendorffii</name>
    <name type="common">Spikemoss</name>
    <dbReference type="NCBI Taxonomy" id="88036"/>
    <lineage>
        <taxon>Eukaryota</taxon>
        <taxon>Viridiplantae</taxon>
        <taxon>Streptophyta</taxon>
        <taxon>Embryophyta</taxon>
        <taxon>Tracheophyta</taxon>
        <taxon>Lycopodiopsida</taxon>
        <taxon>Selaginellales</taxon>
        <taxon>Selaginellaceae</taxon>
        <taxon>Selaginella</taxon>
    </lineage>
</organism>
<evidence type="ECO:0000313" key="8">
    <source>
        <dbReference type="Proteomes" id="UP000001514"/>
    </source>
</evidence>
<dbReference type="InParanoid" id="D8RZS1"/>
<dbReference type="KEGG" id="smo:SELMODRAFT_105461"/>
<name>D8RZS1_SELML</name>
<feature type="domain" description="TAFII55 protein conserved region" evidence="6">
    <location>
        <begin position="1"/>
        <end position="144"/>
    </location>
</feature>
<sequence length="166" mass="18758">MEEQFVLRVPPSVAEKLHSILSENSDEDSIDLAFNGDGRTGKFTIGQDEYEVSLVDLPCVVESYKTYDHSVLIKTADIGQMILVNDPENPSKPDATPEYKHGLTPAMKNARKRRFRRQPDMDPEYVSKVEEDLTNIMAGGTARDVDILSRSLFCLAFIFLNRRDTC</sequence>
<dbReference type="GO" id="GO:0051123">
    <property type="term" value="P:RNA polymerase II preinitiation complex assembly"/>
    <property type="evidence" value="ECO:0000318"/>
    <property type="project" value="GO_Central"/>
</dbReference>